<sequence length="89" mass="10388">MKLIKGKVSFARSLFACFIFPLIFGYFYSYVNKEWFFSNQIIGLVLGISFIFRGTFEKIYAKNQRNAKISFICGSAIIIYVICRFLEIL</sequence>
<evidence type="ECO:0000313" key="2">
    <source>
        <dbReference type="EMBL" id="MPQ43392.1"/>
    </source>
</evidence>
<keyword evidence="1" id="KW-0472">Membrane</keyword>
<evidence type="ECO:0000256" key="1">
    <source>
        <dbReference type="SAM" id="Phobius"/>
    </source>
</evidence>
<keyword evidence="3" id="KW-1185">Reference proteome</keyword>
<feature type="transmembrane region" description="Helical" evidence="1">
    <location>
        <begin position="68"/>
        <end position="87"/>
    </location>
</feature>
<evidence type="ECO:0000313" key="3">
    <source>
        <dbReference type="Proteomes" id="UP000430345"/>
    </source>
</evidence>
<feature type="transmembrane region" description="Helical" evidence="1">
    <location>
        <begin position="12"/>
        <end position="31"/>
    </location>
</feature>
<accession>A0A6I1MMC6</accession>
<dbReference type="RefSeq" id="WP_152888869.1">
    <property type="nucleotide sequence ID" value="NZ_WHJC01000064.1"/>
</dbReference>
<dbReference type="Proteomes" id="UP000430345">
    <property type="component" value="Unassembled WGS sequence"/>
</dbReference>
<feature type="transmembrane region" description="Helical" evidence="1">
    <location>
        <begin position="37"/>
        <end position="56"/>
    </location>
</feature>
<keyword evidence="1" id="KW-0812">Transmembrane</keyword>
<protein>
    <submittedName>
        <fullName evidence="2">DUF4181 domain-containing protein</fullName>
    </submittedName>
</protein>
<reference evidence="2 3" key="1">
    <citation type="submission" date="2019-10" db="EMBL/GenBank/DDBJ databases">
        <title>The Genome Sequence of Clostridium tarantellae Isolated from Fish Brain.</title>
        <authorList>
            <person name="Bano L."/>
            <person name="Kiel M."/>
            <person name="Sales G."/>
            <person name="Doxey A.C."/>
            <person name="Mansfield M.J."/>
            <person name="Schiavone M."/>
            <person name="Rossetto O."/>
            <person name="Pirazzini M."/>
            <person name="Dobrindt U."/>
            <person name="Montecucco C."/>
        </authorList>
    </citation>
    <scope>NUCLEOTIDE SEQUENCE [LARGE SCALE GENOMIC DNA]</scope>
    <source>
        <strain evidence="2 3">DSM 3997</strain>
    </source>
</reference>
<proteinExistence type="predicted"/>
<dbReference type="EMBL" id="WHJC01000064">
    <property type="protein sequence ID" value="MPQ43392.1"/>
    <property type="molecule type" value="Genomic_DNA"/>
</dbReference>
<dbReference type="OrthoDB" id="1934011at2"/>
<gene>
    <name evidence="2" type="ORF">GBZ86_06420</name>
</gene>
<keyword evidence="1" id="KW-1133">Transmembrane helix</keyword>
<organism evidence="2 3">
    <name type="scientific">Clostridium tarantellae</name>
    <dbReference type="NCBI Taxonomy" id="39493"/>
    <lineage>
        <taxon>Bacteria</taxon>
        <taxon>Bacillati</taxon>
        <taxon>Bacillota</taxon>
        <taxon>Clostridia</taxon>
        <taxon>Eubacteriales</taxon>
        <taxon>Clostridiaceae</taxon>
        <taxon>Clostridium</taxon>
    </lineage>
</organism>
<dbReference type="AlphaFoldDB" id="A0A6I1MMC6"/>
<name>A0A6I1MMC6_9CLOT</name>
<comment type="caution">
    <text evidence="2">The sequence shown here is derived from an EMBL/GenBank/DDBJ whole genome shotgun (WGS) entry which is preliminary data.</text>
</comment>